<accession>A0ABT0TTF3</accession>
<keyword evidence="1" id="KW-0472">Membrane</keyword>
<organism evidence="2 3">
    <name type="scientific">Helicobacter colisuis</name>
    <dbReference type="NCBI Taxonomy" id="2949739"/>
    <lineage>
        <taxon>Bacteria</taxon>
        <taxon>Pseudomonadati</taxon>
        <taxon>Campylobacterota</taxon>
        <taxon>Epsilonproteobacteria</taxon>
        <taxon>Campylobacterales</taxon>
        <taxon>Helicobacteraceae</taxon>
        <taxon>Helicobacter</taxon>
    </lineage>
</organism>
<proteinExistence type="predicted"/>
<dbReference type="EMBL" id="JAMOKX010000002">
    <property type="protein sequence ID" value="MCL9819215.1"/>
    <property type="molecule type" value="Genomic_DNA"/>
</dbReference>
<name>A0ABT0TTF3_9HELI</name>
<dbReference type="RefSeq" id="WP_112058057.1">
    <property type="nucleotide sequence ID" value="NZ_JAMOKX010000002.1"/>
</dbReference>
<dbReference type="InterPro" id="IPR007436">
    <property type="entry name" value="DUF485"/>
</dbReference>
<protein>
    <submittedName>
        <fullName evidence="2">DUF485 domain-containing protein</fullName>
    </submittedName>
</protein>
<feature type="transmembrane region" description="Helical" evidence="1">
    <location>
        <begin position="21"/>
        <end position="44"/>
    </location>
</feature>
<dbReference type="Pfam" id="PF04341">
    <property type="entry name" value="DUF485"/>
    <property type="match status" value="1"/>
</dbReference>
<reference evidence="2" key="1">
    <citation type="submission" date="2022-06" db="EMBL/GenBank/DDBJ databases">
        <title>Helicobacter colisuis sp. nov.</title>
        <authorList>
            <person name="Papic B."/>
            <person name="Gruntar I."/>
        </authorList>
    </citation>
    <scope>NUCLEOTIDE SEQUENCE</scope>
    <source>
        <strain evidence="2">11154-15</strain>
    </source>
</reference>
<dbReference type="PANTHER" id="PTHR38598">
    <property type="entry name" value="INNER MEMBRANE PROTEIN YJCH"/>
    <property type="match status" value="1"/>
</dbReference>
<keyword evidence="3" id="KW-1185">Reference proteome</keyword>
<comment type="caution">
    <text evidence="2">The sequence shown here is derived from an EMBL/GenBank/DDBJ whole genome shotgun (WGS) entry which is preliminary data.</text>
</comment>
<sequence>MEQKYLESVQKYKSFVAFRSKVSLILSLAILLCYYVFLLSIGIFPEVLGYRVGPSAITLGIILGIFLIVLCILATGLYTFFANWYFDKMQKETLEDLEKSGALEDLKNGKIKE</sequence>
<feature type="transmembrane region" description="Helical" evidence="1">
    <location>
        <begin position="56"/>
        <end position="81"/>
    </location>
</feature>
<dbReference type="PANTHER" id="PTHR38598:SF1">
    <property type="entry name" value="INNER MEMBRANE PROTEIN YJCH"/>
    <property type="match status" value="1"/>
</dbReference>
<evidence type="ECO:0000313" key="2">
    <source>
        <dbReference type="EMBL" id="MCL9819215.1"/>
    </source>
</evidence>
<dbReference type="Proteomes" id="UP001057522">
    <property type="component" value="Unassembled WGS sequence"/>
</dbReference>
<keyword evidence="1" id="KW-0812">Transmembrane</keyword>
<evidence type="ECO:0000313" key="3">
    <source>
        <dbReference type="Proteomes" id="UP001057522"/>
    </source>
</evidence>
<gene>
    <name evidence="2" type="ORF">NCR95_03375</name>
</gene>
<evidence type="ECO:0000256" key="1">
    <source>
        <dbReference type="SAM" id="Phobius"/>
    </source>
</evidence>
<keyword evidence="1" id="KW-1133">Transmembrane helix</keyword>
<dbReference type="InterPro" id="IPR052959">
    <property type="entry name" value="Inner_membrane_assoc"/>
</dbReference>